<dbReference type="AlphaFoldDB" id="A0AAD4QZY2"/>
<comment type="caution">
    <text evidence="1">The sequence shown here is derived from an EMBL/GenBank/DDBJ whole genome shotgun (WGS) entry which is preliminary data.</text>
</comment>
<dbReference type="EMBL" id="JAKKPZ010000047">
    <property type="protein sequence ID" value="KAI1706524.1"/>
    <property type="molecule type" value="Genomic_DNA"/>
</dbReference>
<organism evidence="1 2">
    <name type="scientific">Ditylenchus destructor</name>
    <dbReference type="NCBI Taxonomy" id="166010"/>
    <lineage>
        <taxon>Eukaryota</taxon>
        <taxon>Metazoa</taxon>
        <taxon>Ecdysozoa</taxon>
        <taxon>Nematoda</taxon>
        <taxon>Chromadorea</taxon>
        <taxon>Rhabditida</taxon>
        <taxon>Tylenchina</taxon>
        <taxon>Tylenchomorpha</taxon>
        <taxon>Sphaerularioidea</taxon>
        <taxon>Anguinidae</taxon>
        <taxon>Anguininae</taxon>
        <taxon>Ditylenchus</taxon>
    </lineage>
</organism>
<evidence type="ECO:0000313" key="2">
    <source>
        <dbReference type="Proteomes" id="UP001201812"/>
    </source>
</evidence>
<dbReference type="Proteomes" id="UP001201812">
    <property type="component" value="Unassembled WGS sequence"/>
</dbReference>
<accession>A0AAD4QZY2</accession>
<gene>
    <name evidence="1" type="ORF">DdX_12984</name>
</gene>
<name>A0AAD4QZY2_9BILA</name>
<proteinExistence type="predicted"/>
<reference evidence="1" key="1">
    <citation type="submission" date="2022-01" db="EMBL/GenBank/DDBJ databases">
        <title>Genome Sequence Resource for Two Populations of Ditylenchus destructor, the Migratory Endoparasitic Phytonematode.</title>
        <authorList>
            <person name="Zhang H."/>
            <person name="Lin R."/>
            <person name="Xie B."/>
        </authorList>
    </citation>
    <scope>NUCLEOTIDE SEQUENCE</scope>
    <source>
        <strain evidence="1">BazhouSP</strain>
    </source>
</reference>
<keyword evidence="2" id="KW-1185">Reference proteome</keyword>
<evidence type="ECO:0000313" key="1">
    <source>
        <dbReference type="EMBL" id="KAI1706524.1"/>
    </source>
</evidence>
<sequence length="112" mass="12202">MGRRHSRKQEMVGKNQSPSSWFCPAVASSVISFWISNGQVVGPSGLRPLALTQTSVSSDILPFDTVYLASLNTNSKERTPAPIPTPQQPSPMAFSADGLYNRLRYFLAACRG</sequence>
<protein>
    <submittedName>
        <fullName evidence="1">Uncharacterized protein</fullName>
    </submittedName>
</protein>